<name>A0A5J4J0S5_9FLAO</name>
<dbReference type="InterPro" id="IPR013766">
    <property type="entry name" value="Thioredoxin_domain"/>
</dbReference>
<gene>
    <name evidence="2" type="ORF">ULMA_30040</name>
</gene>
<evidence type="ECO:0000313" key="2">
    <source>
        <dbReference type="EMBL" id="GER60896.1"/>
    </source>
</evidence>
<dbReference type="AlphaFoldDB" id="A0A5J4J0S5"/>
<reference evidence="2 3" key="1">
    <citation type="submission" date="2019-08" db="EMBL/GenBank/DDBJ databases">
        <title>Draft genome sequence of Ulvibacter marinus type strain NBRC 109484.</title>
        <authorList>
            <person name="Kawano K."/>
            <person name="Ushijima N."/>
            <person name="Kihara M."/>
            <person name="Itoh H."/>
        </authorList>
    </citation>
    <scope>NUCLEOTIDE SEQUENCE [LARGE SCALE GENOMIC DNA]</scope>
    <source>
        <strain evidence="2 3">NBRC 109484</strain>
    </source>
</reference>
<organism evidence="2 3">
    <name type="scientific">Patiriisocius marinus</name>
    <dbReference type="NCBI Taxonomy" id="1397112"/>
    <lineage>
        <taxon>Bacteria</taxon>
        <taxon>Pseudomonadati</taxon>
        <taxon>Bacteroidota</taxon>
        <taxon>Flavobacteriia</taxon>
        <taxon>Flavobacteriales</taxon>
        <taxon>Flavobacteriaceae</taxon>
        <taxon>Patiriisocius</taxon>
    </lineage>
</organism>
<comment type="caution">
    <text evidence="2">The sequence shown here is derived from an EMBL/GenBank/DDBJ whole genome shotgun (WGS) entry which is preliminary data.</text>
</comment>
<proteinExistence type="predicted"/>
<dbReference type="Proteomes" id="UP000326509">
    <property type="component" value="Unassembled WGS sequence"/>
</dbReference>
<dbReference type="PROSITE" id="PS51352">
    <property type="entry name" value="THIOREDOXIN_2"/>
    <property type="match status" value="1"/>
</dbReference>
<accession>A0A5J4J0S5</accession>
<sequence>MLSGQIVNPKSKYVLLEHTGNISDTIYLDERGFFTHSFNQKEEGLFRIRHGELQYIYLNPGDSIVFRVNTLEFDESLAFSGKGAEKNNFLIDQFLKNETFNTNLPEEYKLEPAEFEKLIKNHQAVNNKKLNRFYKSSKSSDGFWTIAKANIDYNYYSQKELYTTNHNFNYDEAEQNYPKDFYDYRSKINCDATAFKNYYAYFSFLNRYFDNVAFDIYKKEASFDRNSFVHNKTKLKLIDSVIKNEELKNQILSSTVRRYLINADEIEDETKMIELFNTLDLKTEDQKRIKEYAERTSKINAGNKAPDLMLVNVDNESILLSDITTQLTVLYFWSSNNIKHVKLIHSRVAELKSKFPEYQFIGINTDNNFKTWKKIVTNSGYNHKNEYQFDNAKKATSDLLINTLNKAIILDKKGVILEGNSYIFNQNFESKLLGLINK</sequence>
<evidence type="ECO:0000313" key="3">
    <source>
        <dbReference type="Proteomes" id="UP000326509"/>
    </source>
</evidence>
<keyword evidence="3" id="KW-1185">Reference proteome</keyword>
<dbReference type="Pfam" id="PF13905">
    <property type="entry name" value="Thioredoxin_8"/>
    <property type="match status" value="1"/>
</dbReference>
<feature type="domain" description="Thioredoxin" evidence="1">
    <location>
        <begin position="299"/>
        <end position="438"/>
    </location>
</feature>
<protein>
    <recommendedName>
        <fullName evidence="1">Thioredoxin domain-containing protein</fullName>
    </recommendedName>
</protein>
<dbReference type="InterPro" id="IPR012336">
    <property type="entry name" value="Thioredoxin-like_fold"/>
</dbReference>
<dbReference type="SUPFAM" id="SSF52833">
    <property type="entry name" value="Thioredoxin-like"/>
    <property type="match status" value="1"/>
</dbReference>
<dbReference type="EMBL" id="BKCG01000011">
    <property type="protein sequence ID" value="GER60896.1"/>
    <property type="molecule type" value="Genomic_DNA"/>
</dbReference>
<dbReference type="Gene3D" id="3.40.30.10">
    <property type="entry name" value="Glutaredoxin"/>
    <property type="match status" value="1"/>
</dbReference>
<evidence type="ECO:0000259" key="1">
    <source>
        <dbReference type="PROSITE" id="PS51352"/>
    </source>
</evidence>
<dbReference type="InterPro" id="IPR036249">
    <property type="entry name" value="Thioredoxin-like_sf"/>
</dbReference>